<dbReference type="RefSeq" id="WP_105738248.1">
    <property type="nucleotide sequence ID" value="NZ_PVBT01000012.1"/>
</dbReference>
<dbReference type="Gene3D" id="3.40.630.30">
    <property type="match status" value="1"/>
</dbReference>
<dbReference type="GO" id="GO:0016747">
    <property type="term" value="F:acyltransferase activity, transferring groups other than amino-acyl groups"/>
    <property type="evidence" value="ECO:0007669"/>
    <property type="project" value="InterPro"/>
</dbReference>
<reference evidence="2 3" key="1">
    <citation type="submission" date="2018-02" db="EMBL/GenBank/DDBJ databases">
        <title>The draft genome of Phyllobacterium myrsinacearum DSM5892.</title>
        <authorList>
            <person name="Li L."/>
            <person name="Liu L."/>
            <person name="Zhang X."/>
            <person name="Wang T."/>
        </authorList>
    </citation>
    <scope>NUCLEOTIDE SEQUENCE [LARGE SCALE GENOMIC DNA]</scope>
    <source>
        <strain evidence="2 3">DSM 5892</strain>
    </source>
</reference>
<dbReference type="SUPFAM" id="SSF55729">
    <property type="entry name" value="Acyl-CoA N-acyltransferases (Nat)"/>
    <property type="match status" value="1"/>
</dbReference>
<dbReference type="InterPro" id="IPR051531">
    <property type="entry name" value="N-acetyltransferase"/>
</dbReference>
<dbReference type="AlphaFoldDB" id="A0A2S9J9R5"/>
<comment type="caution">
    <text evidence="2">The sequence shown here is derived from an EMBL/GenBank/DDBJ whole genome shotgun (WGS) entry which is preliminary data.</text>
</comment>
<name>A0A2S9J9R5_9HYPH</name>
<proteinExistence type="predicted"/>
<evidence type="ECO:0000313" key="2">
    <source>
        <dbReference type="EMBL" id="PRD49499.1"/>
    </source>
</evidence>
<keyword evidence="2" id="KW-0808">Transferase</keyword>
<organism evidence="2 3">
    <name type="scientific">Phyllobacterium myrsinacearum</name>
    <dbReference type="NCBI Taxonomy" id="28101"/>
    <lineage>
        <taxon>Bacteria</taxon>
        <taxon>Pseudomonadati</taxon>
        <taxon>Pseudomonadota</taxon>
        <taxon>Alphaproteobacteria</taxon>
        <taxon>Hyphomicrobiales</taxon>
        <taxon>Phyllobacteriaceae</taxon>
        <taxon>Phyllobacterium</taxon>
    </lineage>
</organism>
<dbReference type="InterPro" id="IPR000182">
    <property type="entry name" value="GNAT_dom"/>
</dbReference>
<dbReference type="Proteomes" id="UP000238563">
    <property type="component" value="Unassembled WGS sequence"/>
</dbReference>
<dbReference type="OrthoDB" id="6293260at2"/>
<dbReference type="EMBL" id="PVBT01000012">
    <property type="protein sequence ID" value="PRD49499.1"/>
    <property type="molecule type" value="Genomic_DNA"/>
</dbReference>
<dbReference type="PANTHER" id="PTHR43792">
    <property type="entry name" value="GNAT FAMILY, PUTATIVE (AFU_ORTHOLOGUE AFUA_3G00765)-RELATED-RELATED"/>
    <property type="match status" value="1"/>
</dbReference>
<evidence type="ECO:0000259" key="1">
    <source>
        <dbReference type="PROSITE" id="PS51186"/>
    </source>
</evidence>
<feature type="domain" description="N-acetyltransferase" evidence="1">
    <location>
        <begin position="19"/>
        <end position="181"/>
    </location>
</feature>
<protein>
    <submittedName>
        <fullName evidence="2">N-acetyltransferase</fullName>
    </submittedName>
</protein>
<dbReference type="InterPro" id="IPR016181">
    <property type="entry name" value="Acyl_CoA_acyltransferase"/>
</dbReference>
<accession>A0A2S9J9R5</accession>
<sequence length="184" mass="20840">MTQPHRPGRDIPLLETQRLYMRPVRISDASTLYRLHTDPLVVELTSAGTAMTRAQSDERLRLYLREWQEYGFGFFIVYEKQANGDLVFAGRCGLRSLDRDDVELGYCFTMAASGRGLATEAAQQLVDFAFFACGMRRLVGLVRPANAPSVRVLHKIGFAYHSTGTYRDAVYRRYELAAPLPRPS</sequence>
<dbReference type="PROSITE" id="PS51186">
    <property type="entry name" value="GNAT"/>
    <property type="match status" value="1"/>
</dbReference>
<dbReference type="Pfam" id="PF13302">
    <property type="entry name" value="Acetyltransf_3"/>
    <property type="match status" value="1"/>
</dbReference>
<keyword evidence="3" id="KW-1185">Reference proteome</keyword>
<dbReference type="PANTHER" id="PTHR43792:SF1">
    <property type="entry name" value="N-ACETYLTRANSFERASE DOMAIN-CONTAINING PROTEIN"/>
    <property type="match status" value="1"/>
</dbReference>
<gene>
    <name evidence="2" type="ORF">C5750_25805</name>
</gene>
<evidence type="ECO:0000313" key="3">
    <source>
        <dbReference type="Proteomes" id="UP000238563"/>
    </source>
</evidence>